<dbReference type="Proteomes" id="UP000886520">
    <property type="component" value="Chromosome 11"/>
</dbReference>
<gene>
    <name evidence="3" type="ORF">GOP47_0011982</name>
</gene>
<evidence type="ECO:0000313" key="4">
    <source>
        <dbReference type="Proteomes" id="UP000886520"/>
    </source>
</evidence>
<dbReference type="CDD" id="cd09917">
    <property type="entry name" value="F-box_SF"/>
    <property type="match status" value="1"/>
</dbReference>
<dbReference type="AlphaFoldDB" id="A0A9D4UTS8"/>
<dbReference type="Gene3D" id="1.20.1280.50">
    <property type="match status" value="1"/>
</dbReference>
<feature type="domain" description="F-box" evidence="2">
    <location>
        <begin position="107"/>
        <end position="148"/>
    </location>
</feature>
<keyword evidence="4" id="KW-1185">Reference proteome</keyword>
<dbReference type="PANTHER" id="PTHR31672">
    <property type="entry name" value="BNACNNG10540D PROTEIN"/>
    <property type="match status" value="1"/>
</dbReference>
<proteinExistence type="predicted"/>
<name>A0A9D4UTS8_ADICA</name>
<dbReference type="Pfam" id="PF12937">
    <property type="entry name" value="F-box-like"/>
    <property type="match status" value="1"/>
</dbReference>
<comment type="caution">
    <text evidence="3">The sequence shown here is derived from an EMBL/GenBank/DDBJ whole genome shotgun (WGS) entry which is preliminary data.</text>
</comment>
<reference evidence="3" key="1">
    <citation type="submission" date="2021-01" db="EMBL/GenBank/DDBJ databases">
        <title>Adiantum capillus-veneris genome.</title>
        <authorList>
            <person name="Fang Y."/>
            <person name="Liao Q."/>
        </authorList>
    </citation>
    <scope>NUCLEOTIDE SEQUENCE</scope>
    <source>
        <strain evidence="3">H3</strain>
        <tissue evidence="3">Leaf</tissue>
    </source>
</reference>
<evidence type="ECO:0000256" key="1">
    <source>
        <dbReference type="SAM" id="MobiDB-lite"/>
    </source>
</evidence>
<dbReference type="OrthoDB" id="1979502at2759"/>
<feature type="compositionally biased region" description="Basic and acidic residues" evidence="1">
    <location>
        <begin position="19"/>
        <end position="34"/>
    </location>
</feature>
<dbReference type="PANTHER" id="PTHR31672:SF2">
    <property type="entry name" value="F-BOX DOMAIN-CONTAINING PROTEIN"/>
    <property type="match status" value="1"/>
</dbReference>
<feature type="region of interest" description="Disordered" evidence="1">
    <location>
        <begin position="1"/>
        <end position="40"/>
    </location>
</feature>
<dbReference type="InterPro" id="IPR001810">
    <property type="entry name" value="F-box_dom"/>
</dbReference>
<evidence type="ECO:0000313" key="3">
    <source>
        <dbReference type="EMBL" id="KAI5073969.1"/>
    </source>
</evidence>
<evidence type="ECO:0000259" key="2">
    <source>
        <dbReference type="Pfam" id="PF12937"/>
    </source>
</evidence>
<feature type="compositionally biased region" description="Basic residues" evidence="1">
    <location>
        <begin position="7"/>
        <end position="18"/>
    </location>
</feature>
<dbReference type="InterPro" id="IPR050796">
    <property type="entry name" value="SCF_F-box_component"/>
</dbReference>
<protein>
    <recommendedName>
        <fullName evidence="2">F-box domain-containing protein</fullName>
    </recommendedName>
</protein>
<dbReference type="EMBL" id="JABFUD020000011">
    <property type="protein sequence ID" value="KAI5073969.1"/>
    <property type="molecule type" value="Genomic_DNA"/>
</dbReference>
<dbReference type="InterPro" id="IPR036047">
    <property type="entry name" value="F-box-like_dom_sf"/>
</dbReference>
<accession>A0A9D4UTS8</accession>
<dbReference type="SUPFAM" id="SSF81383">
    <property type="entry name" value="F-box domain"/>
    <property type="match status" value="1"/>
</dbReference>
<sequence length="403" mass="45404">MADEGRRRRRRRRRSRRLVAKETQREQVTKDQTSRQRPASVAAIEKQLGQVAITSASASDEKPQMQAVDQSIGVASSLGTSLPASAAPDATYTISTERASNNFITVDLLRRIFDRLLGLPDVLQCRLVCKLWHLSVGDIDHIWRTLCCLTPLQPVDNVFWLRPEVQDMHVCPGSAAEQAGTGLTGTCWQSSFSLPPNQHRKVRIHCKLVASAHGLLCLQLIQEPKEWGYSPISSLIVCNPVARTHKVLPQLTCIEAVESIGMHYSPVTKSYIIIAMGTGETGAGYFHDNGNPVKKPFYISHVEIYHSEKGFWEYHSHFITDTQVKKGNISWWQGQFHLIVLKPGGKLQLLAYDMATKQWVDSKVRALEIVFSIPVIFPWRDLLVCEFKSSVLTRISTHWKLKS</sequence>
<organism evidence="3 4">
    <name type="scientific">Adiantum capillus-veneris</name>
    <name type="common">Maidenhair fern</name>
    <dbReference type="NCBI Taxonomy" id="13818"/>
    <lineage>
        <taxon>Eukaryota</taxon>
        <taxon>Viridiplantae</taxon>
        <taxon>Streptophyta</taxon>
        <taxon>Embryophyta</taxon>
        <taxon>Tracheophyta</taxon>
        <taxon>Polypodiopsida</taxon>
        <taxon>Polypodiidae</taxon>
        <taxon>Polypodiales</taxon>
        <taxon>Pteridineae</taxon>
        <taxon>Pteridaceae</taxon>
        <taxon>Vittarioideae</taxon>
        <taxon>Adiantum</taxon>
    </lineage>
</organism>